<feature type="transmembrane region" description="Helical" evidence="1">
    <location>
        <begin position="315"/>
        <end position="333"/>
    </location>
</feature>
<feature type="transmembrane region" description="Helical" evidence="1">
    <location>
        <begin position="108"/>
        <end position="124"/>
    </location>
</feature>
<dbReference type="AlphaFoldDB" id="A0A1F5JY51"/>
<feature type="transmembrane region" description="Helical" evidence="1">
    <location>
        <begin position="345"/>
        <end position="366"/>
    </location>
</feature>
<feature type="transmembrane region" description="Helical" evidence="1">
    <location>
        <begin position="130"/>
        <end position="151"/>
    </location>
</feature>
<comment type="caution">
    <text evidence="2">The sequence shown here is derived from an EMBL/GenBank/DDBJ whole genome shotgun (WGS) entry which is preliminary data.</text>
</comment>
<accession>A0A1F5JY51</accession>
<sequence length="581" mass="66134">MKSIYLQFLLVFVISLLVLFPAFGIGLYGDDWLAIFRYVAHVSPQANEGWNLFSYYLTPYGSQDIIMGLLYSSFGTNAFYYEITSYIFRLFAAFSLYPLVFYLTKNKLATFFAMLFFAITTTGFDSTGWLLTMPTYLTIAFFNIFLYFYIISQNTKKIIILLLSGLFFYLAYITASQRMIGASLFILSLEFFWLIKSHTLNDLKYSSLRIGSIIAVLLIVSFSGQSLGNSGDWFSRLDSSIHSIQKMINDGRSDFILYPIVTIGGMFVPNFAFPSIQINTKADMLSSVAVPVLSFFLFFMLIIKSNTVKLKTSDIYKSLISVIIWVLFVFIIRKLNIINFSSSNLILMAVTGGLAIIIWILFAIKYRNQKNILTAFFISFSWTLFSFFIAWLWNPGSYIDSTHRYLTTSATGVAILFATIISLGKNFKNQVYITLFLSSFLILHITSTRTFVNKLLNSHSQQTVDLIWSSIPQIPGVGKEPIILYFERDDTNAAILGDSVMFGFPFHIALLYNLKESDKFPASMESWKDLVSAVSDGKSLKPYGYPLEPISINNIYAFRLQGKDNLIDVTEVVRQKLLEEK</sequence>
<keyword evidence="1" id="KW-1133">Transmembrane helix</keyword>
<keyword evidence="1" id="KW-0812">Transmembrane</keyword>
<feature type="transmembrane region" description="Helical" evidence="1">
    <location>
        <begin position="430"/>
        <end position="452"/>
    </location>
</feature>
<feature type="transmembrane region" description="Helical" evidence="1">
    <location>
        <begin position="79"/>
        <end position="101"/>
    </location>
</feature>
<proteinExistence type="predicted"/>
<protein>
    <recommendedName>
        <fullName evidence="4">Glycosyltransferase RgtA/B/C/D-like domain-containing protein</fullName>
    </recommendedName>
</protein>
<evidence type="ECO:0000313" key="2">
    <source>
        <dbReference type="EMBL" id="OGE33579.1"/>
    </source>
</evidence>
<dbReference type="Proteomes" id="UP000177258">
    <property type="component" value="Unassembled WGS sequence"/>
</dbReference>
<evidence type="ECO:0000313" key="3">
    <source>
        <dbReference type="Proteomes" id="UP000177258"/>
    </source>
</evidence>
<dbReference type="EMBL" id="MFDB01000008">
    <property type="protein sequence ID" value="OGE33579.1"/>
    <property type="molecule type" value="Genomic_DNA"/>
</dbReference>
<name>A0A1F5JY51_9BACT</name>
<organism evidence="2 3">
    <name type="scientific">Candidatus Daviesbacteria bacterium RIFCSPHIGHO2_02_FULL_41_10</name>
    <dbReference type="NCBI Taxonomy" id="1797774"/>
    <lineage>
        <taxon>Bacteria</taxon>
        <taxon>Candidatus Daviesiibacteriota</taxon>
    </lineage>
</organism>
<gene>
    <name evidence="2" type="ORF">A3D83_01245</name>
</gene>
<evidence type="ECO:0000256" key="1">
    <source>
        <dbReference type="SAM" id="Phobius"/>
    </source>
</evidence>
<feature type="transmembrane region" description="Helical" evidence="1">
    <location>
        <begin position="285"/>
        <end position="303"/>
    </location>
</feature>
<reference evidence="2 3" key="1">
    <citation type="journal article" date="2016" name="Nat. Commun.">
        <title>Thousands of microbial genomes shed light on interconnected biogeochemical processes in an aquifer system.</title>
        <authorList>
            <person name="Anantharaman K."/>
            <person name="Brown C.T."/>
            <person name="Hug L.A."/>
            <person name="Sharon I."/>
            <person name="Castelle C.J."/>
            <person name="Probst A.J."/>
            <person name="Thomas B.C."/>
            <person name="Singh A."/>
            <person name="Wilkins M.J."/>
            <person name="Karaoz U."/>
            <person name="Brodie E.L."/>
            <person name="Williams K.H."/>
            <person name="Hubbard S.S."/>
            <person name="Banfield J.F."/>
        </authorList>
    </citation>
    <scope>NUCLEOTIDE SEQUENCE [LARGE SCALE GENOMIC DNA]</scope>
</reference>
<feature type="transmembrane region" description="Helical" evidence="1">
    <location>
        <begin position="255"/>
        <end position="273"/>
    </location>
</feature>
<feature type="transmembrane region" description="Helical" evidence="1">
    <location>
        <begin position="372"/>
        <end position="393"/>
    </location>
</feature>
<evidence type="ECO:0008006" key="4">
    <source>
        <dbReference type="Google" id="ProtNLM"/>
    </source>
</evidence>
<feature type="transmembrane region" description="Helical" evidence="1">
    <location>
        <begin position="158"/>
        <end position="173"/>
    </location>
</feature>
<feature type="transmembrane region" description="Helical" evidence="1">
    <location>
        <begin position="405"/>
        <end position="424"/>
    </location>
</feature>
<keyword evidence="1" id="KW-0472">Membrane</keyword>
<feature type="transmembrane region" description="Helical" evidence="1">
    <location>
        <begin position="207"/>
        <end position="227"/>
    </location>
</feature>